<evidence type="ECO:0000259" key="4">
    <source>
        <dbReference type="Pfam" id="PF00370"/>
    </source>
</evidence>
<dbReference type="InterPro" id="IPR006003">
    <property type="entry name" value="FGGY_RbtK-like"/>
</dbReference>
<dbReference type="CDD" id="cd07782">
    <property type="entry name" value="ASKHA_NBD_FGGY_D-RBK"/>
    <property type="match status" value="1"/>
</dbReference>
<organism evidence="6 7">
    <name type="scientific">Neorhizobium galegae bv. orientalis str. HAMBI 540</name>
    <dbReference type="NCBI Taxonomy" id="1028800"/>
    <lineage>
        <taxon>Bacteria</taxon>
        <taxon>Pseudomonadati</taxon>
        <taxon>Pseudomonadota</taxon>
        <taxon>Alphaproteobacteria</taxon>
        <taxon>Hyphomicrobiales</taxon>
        <taxon>Rhizobiaceae</taxon>
        <taxon>Rhizobium/Agrobacterium group</taxon>
        <taxon>Neorhizobium</taxon>
    </lineage>
</organism>
<dbReference type="Gene3D" id="1.20.58.2240">
    <property type="match status" value="1"/>
</dbReference>
<proteinExistence type="inferred from homology"/>
<dbReference type="Pfam" id="PF02782">
    <property type="entry name" value="FGGY_C"/>
    <property type="match status" value="1"/>
</dbReference>
<dbReference type="InterPro" id="IPR018485">
    <property type="entry name" value="FGGY_C"/>
</dbReference>
<keyword evidence="3 6" id="KW-0418">Kinase</keyword>
<accession>A0A068ST85</accession>
<dbReference type="GO" id="GO:0019150">
    <property type="term" value="F:D-ribulokinase activity"/>
    <property type="evidence" value="ECO:0007669"/>
    <property type="project" value="TreeGrafter"/>
</dbReference>
<dbReference type="HOGENOM" id="CLU_009281_10_2_5"/>
<evidence type="ECO:0000313" key="7">
    <source>
        <dbReference type="Proteomes" id="UP000028181"/>
    </source>
</evidence>
<dbReference type="OrthoDB" id="9805576at2"/>
<dbReference type="InterPro" id="IPR000577">
    <property type="entry name" value="Carb_kinase_FGGY"/>
</dbReference>
<dbReference type="PATRIC" id="fig|1028800.3.peg.3285"/>
<dbReference type="PANTHER" id="PTHR43435:SF4">
    <property type="entry name" value="FGGY CARBOHYDRATE KINASE DOMAIN-CONTAINING PROTEIN"/>
    <property type="match status" value="1"/>
</dbReference>
<dbReference type="KEGG" id="ngg:RG540_CH32340"/>
<evidence type="ECO:0000256" key="3">
    <source>
        <dbReference type="ARBA" id="ARBA00022777"/>
    </source>
</evidence>
<dbReference type="Pfam" id="PF00370">
    <property type="entry name" value="FGGY_N"/>
    <property type="match status" value="1"/>
</dbReference>
<sequence length="530" mass="56818">MRDHLVAVDIGTGSARAGVFDRGGRLLAKAKHPIAMFRPKQNHAEHDSEDIWAATCRAVREAMAETGIAADRIAAIGFDATCSLVARDREGRPLTVSTTGKVNQDTIVWLDHRAIKQAEQLSATGHKVLEFSGGSLSPEMEMPKLMWLKQHLPESWAKAGYFFDLADFLTWKATGSLARSRCTLTAKWNYLAHENPGWSADYLALAGLEDLLEKGGLPDETIGVGTSLGSLSRRAAEELCLDSQVQVAPGMIDAYAGAFGVLGGVSGGVSEGSKLETSVALIGGTSSCIVAFTRDSKPGRSLWGPYYEAILPGHWLVEGGQSAAGALLDHIVLMHAAGGEPTAELHGRIIARVGELRTETEGDIAPNLHVLPDFHGNRSPLADPHATGVISGLTLDTSFDGLCRLYWRTCVSIALGIRHILDALSGYGYRFETLHVTGGHVNNPLLVELYADVTGRKVVIPENRDAVLLGTAMAAAVAGGMFGSLFEAGQAMDAGGTEWLPDPTRAEQYGLDYRRFLAMVRHRDELRGMA</sequence>
<dbReference type="InterPro" id="IPR018484">
    <property type="entry name" value="FGGY_N"/>
</dbReference>
<dbReference type="Gene3D" id="3.30.420.40">
    <property type="match status" value="1"/>
</dbReference>
<evidence type="ECO:0000313" key="6">
    <source>
        <dbReference type="EMBL" id="CDN49398.1"/>
    </source>
</evidence>
<dbReference type="GeneID" id="24257485"/>
<dbReference type="PIRSF" id="PIRSF000538">
    <property type="entry name" value="GlpK"/>
    <property type="match status" value="1"/>
</dbReference>
<protein>
    <submittedName>
        <fullName evidence="6">FGGY carbohydrate kinase domain-containing protein</fullName>
    </submittedName>
</protein>
<dbReference type="eggNOG" id="COG1069">
    <property type="taxonomic scope" value="Bacteria"/>
</dbReference>
<dbReference type="Proteomes" id="UP000028181">
    <property type="component" value="Chromosome I"/>
</dbReference>
<keyword evidence="7" id="KW-1185">Reference proteome</keyword>
<comment type="similarity">
    <text evidence="1">Belongs to the FGGY kinase family.</text>
</comment>
<feature type="domain" description="Carbohydrate kinase FGGY N-terminal" evidence="4">
    <location>
        <begin position="6"/>
        <end position="260"/>
    </location>
</feature>
<dbReference type="PANTHER" id="PTHR43435">
    <property type="entry name" value="RIBULOKINASE"/>
    <property type="match status" value="1"/>
</dbReference>
<name>A0A068ST85_NEOGA</name>
<dbReference type="SUPFAM" id="SSF53067">
    <property type="entry name" value="Actin-like ATPase domain"/>
    <property type="match status" value="2"/>
</dbReference>
<evidence type="ECO:0000256" key="1">
    <source>
        <dbReference type="ARBA" id="ARBA00009156"/>
    </source>
</evidence>
<keyword evidence="2" id="KW-0808">Transferase</keyword>
<reference evidence="7" key="1">
    <citation type="journal article" date="2014" name="BMC Genomics">
        <title>Genome sequencing of two Neorhizobium galegae strains reveals a noeT gene responsible for the unusual acetylation of the nodulation factors.</title>
        <authorList>
            <person name="Osterman J."/>
            <person name="Marsh J."/>
            <person name="Laine P.K."/>
            <person name="Zeng Z."/>
            <person name="Alatalo E."/>
            <person name="Sullivan J.T."/>
            <person name="Young J.P."/>
            <person name="Thomas-Oates J."/>
            <person name="Paulin L."/>
            <person name="Lindstrom K."/>
        </authorList>
    </citation>
    <scope>NUCLEOTIDE SEQUENCE [LARGE SCALE GENOMIC DNA]</scope>
    <source>
        <strain evidence="7">HAMBI 540</strain>
    </source>
</reference>
<dbReference type="RefSeq" id="WP_038589875.1">
    <property type="nucleotide sequence ID" value="NZ_HG938353.1"/>
</dbReference>
<dbReference type="GO" id="GO:0019321">
    <property type="term" value="P:pentose metabolic process"/>
    <property type="evidence" value="ECO:0007669"/>
    <property type="project" value="TreeGrafter"/>
</dbReference>
<dbReference type="AlphaFoldDB" id="A0A068ST85"/>
<dbReference type="InterPro" id="IPR043129">
    <property type="entry name" value="ATPase_NBD"/>
</dbReference>
<evidence type="ECO:0000259" key="5">
    <source>
        <dbReference type="Pfam" id="PF02782"/>
    </source>
</evidence>
<gene>
    <name evidence="6" type="ORF">RG540_CH32340</name>
</gene>
<evidence type="ECO:0000256" key="2">
    <source>
        <dbReference type="ARBA" id="ARBA00022679"/>
    </source>
</evidence>
<feature type="domain" description="Carbohydrate kinase FGGY C-terminal" evidence="5">
    <location>
        <begin position="280"/>
        <end position="478"/>
    </location>
</feature>
<dbReference type="NCBIfam" id="TIGR01315">
    <property type="entry name" value="5C_CHO_kinase"/>
    <property type="match status" value="1"/>
</dbReference>
<dbReference type="EMBL" id="HG938353">
    <property type="protein sequence ID" value="CDN49398.1"/>
    <property type="molecule type" value="Genomic_DNA"/>
</dbReference>
<dbReference type="GO" id="GO:0005737">
    <property type="term" value="C:cytoplasm"/>
    <property type="evidence" value="ECO:0007669"/>
    <property type="project" value="TreeGrafter"/>
</dbReference>